<evidence type="ECO:0000256" key="1">
    <source>
        <dbReference type="SAM" id="MobiDB-lite"/>
    </source>
</evidence>
<gene>
    <name evidence="2" type="ORF">HYDPIDRAFT_114765</name>
</gene>
<name>A0A0C9V9C2_9AGAM</name>
<keyword evidence="3" id="KW-1185">Reference proteome</keyword>
<reference evidence="2 3" key="1">
    <citation type="submission" date="2014-04" db="EMBL/GenBank/DDBJ databases">
        <title>Evolutionary Origins and Diversification of the Mycorrhizal Mutualists.</title>
        <authorList>
            <consortium name="DOE Joint Genome Institute"/>
            <consortium name="Mycorrhizal Genomics Consortium"/>
            <person name="Kohler A."/>
            <person name="Kuo A."/>
            <person name="Nagy L.G."/>
            <person name="Floudas D."/>
            <person name="Copeland A."/>
            <person name="Barry K.W."/>
            <person name="Cichocki N."/>
            <person name="Veneault-Fourrey C."/>
            <person name="LaButti K."/>
            <person name="Lindquist E.A."/>
            <person name="Lipzen A."/>
            <person name="Lundell T."/>
            <person name="Morin E."/>
            <person name="Murat C."/>
            <person name="Riley R."/>
            <person name="Ohm R."/>
            <person name="Sun H."/>
            <person name="Tunlid A."/>
            <person name="Henrissat B."/>
            <person name="Grigoriev I.V."/>
            <person name="Hibbett D.S."/>
            <person name="Martin F."/>
        </authorList>
    </citation>
    <scope>NUCLEOTIDE SEQUENCE [LARGE SCALE GENOMIC DNA]</scope>
    <source>
        <strain evidence="2 3">MD-312</strain>
    </source>
</reference>
<protein>
    <submittedName>
        <fullName evidence="2">Uncharacterized protein</fullName>
    </submittedName>
</protein>
<dbReference type="EMBL" id="KN839856">
    <property type="protein sequence ID" value="KIJ62274.1"/>
    <property type="molecule type" value="Genomic_DNA"/>
</dbReference>
<feature type="region of interest" description="Disordered" evidence="1">
    <location>
        <begin position="108"/>
        <end position="128"/>
    </location>
</feature>
<feature type="compositionally biased region" description="Polar residues" evidence="1">
    <location>
        <begin position="111"/>
        <end position="121"/>
    </location>
</feature>
<proteinExistence type="predicted"/>
<sequence length="128" mass="14308">MRSLGIFPLWPSVARISKRLCMCMWILATGEESESSPRLHPTVIDIDIAPVAWRTEKTRTYLASNAGVKRVALFAHIFISLVKRGSCLTLVYAMQNIRSLFVSCTDKSPDQLGTSESTPYRSSPLEKC</sequence>
<accession>A0A0C9V9C2</accession>
<dbReference type="AlphaFoldDB" id="A0A0C9V9C2"/>
<dbReference type="Proteomes" id="UP000053820">
    <property type="component" value="Unassembled WGS sequence"/>
</dbReference>
<organism evidence="2 3">
    <name type="scientific">Hydnomerulius pinastri MD-312</name>
    <dbReference type="NCBI Taxonomy" id="994086"/>
    <lineage>
        <taxon>Eukaryota</taxon>
        <taxon>Fungi</taxon>
        <taxon>Dikarya</taxon>
        <taxon>Basidiomycota</taxon>
        <taxon>Agaricomycotina</taxon>
        <taxon>Agaricomycetes</taxon>
        <taxon>Agaricomycetidae</taxon>
        <taxon>Boletales</taxon>
        <taxon>Boletales incertae sedis</taxon>
        <taxon>Leucogyrophana</taxon>
    </lineage>
</organism>
<dbReference type="HOGENOM" id="CLU_1959866_0_0_1"/>
<evidence type="ECO:0000313" key="3">
    <source>
        <dbReference type="Proteomes" id="UP000053820"/>
    </source>
</evidence>
<evidence type="ECO:0000313" key="2">
    <source>
        <dbReference type="EMBL" id="KIJ62274.1"/>
    </source>
</evidence>